<organism evidence="10 11">
    <name type="scientific">Alteribacter keqinensis</name>
    <dbReference type="NCBI Taxonomy" id="2483800"/>
    <lineage>
        <taxon>Bacteria</taxon>
        <taxon>Bacillati</taxon>
        <taxon>Bacillota</taxon>
        <taxon>Bacilli</taxon>
        <taxon>Bacillales</taxon>
        <taxon>Bacillaceae</taxon>
        <taxon>Alteribacter</taxon>
    </lineage>
</organism>
<comment type="subcellular location">
    <subcellularLocation>
        <location evidence="1">Cell membrane</location>
        <topology evidence="1">Peripheral membrane protein</topology>
    </subcellularLocation>
</comment>
<keyword evidence="8" id="KW-0472">Membrane</keyword>
<dbReference type="InterPro" id="IPR027417">
    <property type="entry name" value="P-loop_NTPase"/>
</dbReference>
<evidence type="ECO:0000256" key="6">
    <source>
        <dbReference type="ARBA" id="ARBA00022840"/>
    </source>
</evidence>
<evidence type="ECO:0000256" key="1">
    <source>
        <dbReference type="ARBA" id="ARBA00004202"/>
    </source>
</evidence>
<dbReference type="SMART" id="SM00382">
    <property type="entry name" value="AAA"/>
    <property type="match status" value="2"/>
</dbReference>
<feature type="domain" description="ABC transporter" evidence="9">
    <location>
        <begin position="310"/>
        <end position="543"/>
    </location>
</feature>
<dbReference type="Pfam" id="PF00005">
    <property type="entry name" value="ABC_tran"/>
    <property type="match status" value="2"/>
</dbReference>
<evidence type="ECO:0000256" key="8">
    <source>
        <dbReference type="ARBA" id="ARBA00023136"/>
    </source>
</evidence>
<dbReference type="NCBIfam" id="NF010167">
    <property type="entry name" value="PRK13648.1"/>
    <property type="match status" value="2"/>
</dbReference>
<dbReference type="RefSeq" id="WP_122896166.1">
    <property type="nucleotide sequence ID" value="NZ_RHIB01000001.1"/>
</dbReference>
<dbReference type="GO" id="GO:0042626">
    <property type="term" value="F:ATPase-coupled transmembrane transporter activity"/>
    <property type="evidence" value="ECO:0007669"/>
    <property type="project" value="TreeGrafter"/>
</dbReference>
<dbReference type="GO" id="GO:0015087">
    <property type="term" value="F:cobalt ion transmembrane transporter activity"/>
    <property type="evidence" value="ECO:0007669"/>
    <property type="project" value="UniProtKB-ARBA"/>
</dbReference>
<evidence type="ECO:0000256" key="2">
    <source>
        <dbReference type="ARBA" id="ARBA00005417"/>
    </source>
</evidence>
<dbReference type="EMBL" id="RHIB01000001">
    <property type="protein sequence ID" value="RNA68640.1"/>
    <property type="molecule type" value="Genomic_DNA"/>
</dbReference>
<dbReference type="FunFam" id="3.40.50.300:FF:000224">
    <property type="entry name" value="Energy-coupling factor transporter ATP-binding protein EcfA"/>
    <property type="match status" value="1"/>
</dbReference>
<keyword evidence="3" id="KW-0813">Transport</keyword>
<dbReference type="InterPro" id="IPR017871">
    <property type="entry name" value="ABC_transporter-like_CS"/>
</dbReference>
<dbReference type="InterPro" id="IPR003439">
    <property type="entry name" value="ABC_transporter-like_ATP-bd"/>
</dbReference>
<protein>
    <submittedName>
        <fullName evidence="10">ABC transporter ATP-binding protein</fullName>
    </submittedName>
</protein>
<dbReference type="GO" id="GO:0043190">
    <property type="term" value="C:ATP-binding cassette (ABC) transporter complex"/>
    <property type="evidence" value="ECO:0007669"/>
    <property type="project" value="TreeGrafter"/>
</dbReference>
<dbReference type="OrthoDB" id="501320at2"/>
<proteinExistence type="inferred from homology"/>
<keyword evidence="5" id="KW-0547">Nucleotide-binding</keyword>
<evidence type="ECO:0000256" key="3">
    <source>
        <dbReference type="ARBA" id="ARBA00022448"/>
    </source>
</evidence>
<evidence type="ECO:0000259" key="9">
    <source>
        <dbReference type="PROSITE" id="PS50893"/>
    </source>
</evidence>
<dbReference type="PANTHER" id="PTHR43553">
    <property type="entry name" value="HEAVY METAL TRANSPORTER"/>
    <property type="match status" value="1"/>
</dbReference>
<dbReference type="Proteomes" id="UP000278746">
    <property type="component" value="Unassembled WGS sequence"/>
</dbReference>
<comment type="similarity">
    <text evidence="2">Belongs to the ABC transporter superfamily.</text>
</comment>
<keyword evidence="11" id="KW-1185">Reference proteome</keyword>
<evidence type="ECO:0000313" key="11">
    <source>
        <dbReference type="Proteomes" id="UP000278746"/>
    </source>
</evidence>
<dbReference type="InterPro" id="IPR050095">
    <property type="entry name" value="ECF_ABC_transporter_ATP-bd"/>
</dbReference>
<dbReference type="GO" id="GO:0016887">
    <property type="term" value="F:ATP hydrolysis activity"/>
    <property type="evidence" value="ECO:0007669"/>
    <property type="project" value="InterPro"/>
</dbReference>
<evidence type="ECO:0000256" key="4">
    <source>
        <dbReference type="ARBA" id="ARBA00022475"/>
    </source>
</evidence>
<dbReference type="PANTHER" id="PTHR43553:SF19">
    <property type="entry name" value="HMP_THIAMINE IMPORT ATP-BINDING PROTEIN YKOD-RELATED"/>
    <property type="match status" value="1"/>
</dbReference>
<feature type="domain" description="ABC transporter" evidence="9">
    <location>
        <begin position="11"/>
        <end position="253"/>
    </location>
</feature>
<dbReference type="Gene3D" id="3.40.50.300">
    <property type="entry name" value="P-loop containing nucleotide triphosphate hydrolases"/>
    <property type="match status" value="2"/>
</dbReference>
<dbReference type="InterPro" id="IPR003593">
    <property type="entry name" value="AAA+_ATPase"/>
</dbReference>
<dbReference type="InterPro" id="IPR015856">
    <property type="entry name" value="ABC_transpr_CbiO/EcfA_su"/>
</dbReference>
<name>A0A3M7TSN3_9BACI</name>
<dbReference type="SUPFAM" id="SSF52540">
    <property type="entry name" value="P-loop containing nucleoside triphosphate hydrolases"/>
    <property type="match status" value="2"/>
</dbReference>
<keyword evidence="6 10" id="KW-0067">ATP-binding</keyword>
<keyword evidence="4" id="KW-1003">Cell membrane</keyword>
<evidence type="ECO:0000256" key="5">
    <source>
        <dbReference type="ARBA" id="ARBA00022741"/>
    </source>
</evidence>
<evidence type="ECO:0000256" key="7">
    <source>
        <dbReference type="ARBA" id="ARBA00022967"/>
    </source>
</evidence>
<dbReference type="GO" id="GO:0005524">
    <property type="term" value="F:ATP binding"/>
    <property type="evidence" value="ECO:0007669"/>
    <property type="project" value="UniProtKB-KW"/>
</dbReference>
<reference evidence="10 11" key="1">
    <citation type="submission" date="2018-10" db="EMBL/GenBank/DDBJ databases">
        <title>Bacillus Keqinensis sp. nov., a moderately halophilic bacterium isolated from a saline-alkaline lake.</title>
        <authorList>
            <person name="Wang H."/>
        </authorList>
    </citation>
    <scope>NUCLEOTIDE SEQUENCE [LARGE SCALE GENOMIC DNA]</scope>
    <source>
        <strain evidence="10 11">KQ-3</strain>
    </source>
</reference>
<gene>
    <name evidence="10" type="ORF">EBO34_01345</name>
</gene>
<evidence type="ECO:0000313" key="10">
    <source>
        <dbReference type="EMBL" id="RNA68640.1"/>
    </source>
</evidence>
<dbReference type="AlphaFoldDB" id="A0A3M7TSN3"/>
<dbReference type="PROSITE" id="PS00211">
    <property type="entry name" value="ABC_TRANSPORTER_1"/>
    <property type="match status" value="2"/>
</dbReference>
<accession>A0A3M7TSN3</accession>
<dbReference type="CDD" id="cd03225">
    <property type="entry name" value="ABC_cobalt_CbiO_domain1"/>
    <property type="match status" value="2"/>
</dbReference>
<sequence>MKKKHRNRTLVEVDNYSFDYEENKDDPLFKNLTFSIKEKETILLMGPSGAGKSTLALCLNGLYPEAVEGWAEGDICFKGKSIKNFMPGELNKSIGVVFQDPESQFCMITVENELAFTMENLSIPTEEMDDRMELVLQAVGMTSERKRNIHELSGGQKQKVALASVLLLNPSLLILDEPTANLDPASRYEFIGLIEKLKREWGMSVLIIEHQLDDWIAQTDRVLAMNSRGEVFIDSPPREAFYERCTELEQEGIHLPKVVKTAVNMGVEAFQKEPLTEEELGLLLMDNPGVQGESGEIKAGVKQKFNGSIIALNDLYYHRKKKFPILSGVNLEVNKGEFIGIVGENGAGKSTLLQIMAGILTPQKGERRFIDRDYEKWGQRDLRRELGFVFQNPEHQFIADTVYDEISFGMKLNEKDEGVILDQTEELMRKFHLEKKKWANPFSLSGGQKRRLSVATMLDETPGVLLFDEPTFGQDAKTTKELMKMVTDLRDQGMAIVFVTHDMDLVDRYCDRVYVLNEGKIDFDGSPAELWNNRQLIREAKLRLPYRIRIKDRKEVKEEVAGHA</sequence>
<keyword evidence="7" id="KW-1278">Translocase</keyword>
<comment type="caution">
    <text evidence="10">The sequence shown here is derived from an EMBL/GenBank/DDBJ whole genome shotgun (WGS) entry which is preliminary data.</text>
</comment>
<dbReference type="PROSITE" id="PS50893">
    <property type="entry name" value="ABC_TRANSPORTER_2"/>
    <property type="match status" value="2"/>
</dbReference>